<keyword evidence="3" id="KW-1185">Reference proteome</keyword>
<reference evidence="2 3" key="1">
    <citation type="journal article" date="2012" name="Science">
        <title>The Paleozoic origin of enzymatic lignin decomposition reconstructed from 31 fungal genomes.</title>
        <authorList>
            <person name="Floudas D."/>
            <person name="Binder M."/>
            <person name="Riley R."/>
            <person name="Barry K."/>
            <person name="Blanchette R.A."/>
            <person name="Henrissat B."/>
            <person name="Martinez A.T."/>
            <person name="Otillar R."/>
            <person name="Spatafora J.W."/>
            <person name="Yadav J.S."/>
            <person name="Aerts A."/>
            <person name="Benoit I."/>
            <person name="Boyd A."/>
            <person name="Carlson A."/>
            <person name="Copeland A."/>
            <person name="Coutinho P.M."/>
            <person name="de Vries R.P."/>
            <person name="Ferreira P."/>
            <person name="Findley K."/>
            <person name="Foster B."/>
            <person name="Gaskell J."/>
            <person name="Glotzer D."/>
            <person name="Gorecki P."/>
            <person name="Heitman J."/>
            <person name="Hesse C."/>
            <person name="Hori C."/>
            <person name="Igarashi K."/>
            <person name="Jurgens J.A."/>
            <person name="Kallen N."/>
            <person name="Kersten P."/>
            <person name="Kohler A."/>
            <person name="Kuees U."/>
            <person name="Kumar T.K.A."/>
            <person name="Kuo A."/>
            <person name="LaButti K."/>
            <person name="Larrondo L.F."/>
            <person name="Lindquist E."/>
            <person name="Ling A."/>
            <person name="Lombard V."/>
            <person name="Lucas S."/>
            <person name="Lundell T."/>
            <person name="Martin R."/>
            <person name="McLaughlin D.J."/>
            <person name="Morgenstern I."/>
            <person name="Morin E."/>
            <person name="Murat C."/>
            <person name="Nagy L.G."/>
            <person name="Nolan M."/>
            <person name="Ohm R.A."/>
            <person name="Patyshakuliyeva A."/>
            <person name="Rokas A."/>
            <person name="Ruiz-Duenas F.J."/>
            <person name="Sabat G."/>
            <person name="Salamov A."/>
            <person name="Samejima M."/>
            <person name="Schmutz J."/>
            <person name="Slot J.C."/>
            <person name="St John F."/>
            <person name="Stenlid J."/>
            <person name="Sun H."/>
            <person name="Sun S."/>
            <person name="Syed K."/>
            <person name="Tsang A."/>
            <person name="Wiebenga A."/>
            <person name="Young D."/>
            <person name="Pisabarro A."/>
            <person name="Eastwood D.C."/>
            <person name="Martin F."/>
            <person name="Cullen D."/>
            <person name="Grigoriev I.V."/>
            <person name="Hibbett D.S."/>
        </authorList>
    </citation>
    <scope>NUCLEOTIDE SEQUENCE [LARGE SCALE GENOMIC DNA]</scope>
    <source>
        <strain evidence="2 3">ATCC 11539</strain>
    </source>
</reference>
<feature type="region of interest" description="Disordered" evidence="1">
    <location>
        <begin position="107"/>
        <end position="146"/>
    </location>
</feature>
<protein>
    <submittedName>
        <fullName evidence="2">Uncharacterized protein</fullName>
    </submittedName>
</protein>
<proteinExistence type="predicted"/>
<feature type="compositionally biased region" description="Basic and acidic residues" evidence="1">
    <location>
        <begin position="133"/>
        <end position="143"/>
    </location>
</feature>
<gene>
    <name evidence="2" type="ORF">GLOTRDRAFT_133761</name>
</gene>
<dbReference type="KEGG" id="gtr:GLOTRDRAFT_133761"/>
<name>S7PS69_GLOTA</name>
<dbReference type="GeneID" id="19302790"/>
<dbReference type="eggNOG" id="KOG2162">
    <property type="taxonomic scope" value="Eukaryota"/>
</dbReference>
<dbReference type="Proteomes" id="UP000030669">
    <property type="component" value="Unassembled WGS sequence"/>
</dbReference>
<evidence type="ECO:0000313" key="3">
    <source>
        <dbReference type="Proteomes" id="UP000030669"/>
    </source>
</evidence>
<dbReference type="RefSeq" id="XP_007870917.1">
    <property type="nucleotide sequence ID" value="XM_007872726.1"/>
</dbReference>
<sequence length="247" mass="27411">MHYIHSQRLASPSSHCVLLPHNSARAARSSYTGPICSSTRGAIDKQNILLDNFGKSLERLGMVGAEKREWVMMAVVNIGSNLERGFPSGVLKTGVFGASAASTSSATAKVKLAKKQDDGDSKRMDVDEDEDADGNKNMKLEKPTRKKSVLPKPTLNPYITITLTFLATLLRHETMRLRLERALPREDLATFYSRPVLTSIMTHEENLRWAMLTSSCHPLPEGWSIRGMAEGFRAPILEGSRERREAC</sequence>
<organism evidence="2 3">
    <name type="scientific">Gloeophyllum trabeum (strain ATCC 11539 / FP-39264 / Madison 617)</name>
    <name type="common">Brown rot fungus</name>
    <dbReference type="NCBI Taxonomy" id="670483"/>
    <lineage>
        <taxon>Eukaryota</taxon>
        <taxon>Fungi</taxon>
        <taxon>Dikarya</taxon>
        <taxon>Basidiomycota</taxon>
        <taxon>Agaricomycotina</taxon>
        <taxon>Agaricomycetes</taxon>
        <taxon>Gloeophyllales</taxon>
        <taxon>Gloeophyllaceae</taxon>
        <taxon>Gloeophyllum</taxon>
    </lineage>
</organism>
<dbReference type="EMBL" id="KB469314">
    <property type="protein sequence ID" value="EPQ50651.1"/>
    <property type="molecule type" value="Genomic_DNA"/>
</dbReference>
<dbReference type="OrthoDB" id="2676565at2759"/>
<dbReference type="HOGENOM" id="CLU_1124651_0_0_1"/>
<evidence type="ECO:0000256" key="1">
    <source>
        <dbReference type="SAM" id="MobiDB-lite"/>
    </source>
</evidence>
<feature type="compositionally biased region" description="Basic and acidic residues" evidence="1">
    <location>
        <begin position="114"/>
        <end position="125"/>
    </location>
</feature>
<evidence type="ECO:0000313" key="2">
    <source>
        <dbReference type="EMBL" id="EPQ50651.1"/>
    </source>
</evidence>
<accession>S7PS69</accession>
<dbReference type="AlphaFoldDB" id="S7PS69"/>